<dbReference type="InterPro" id="IPR000073">
    <property type="entry name" value="AB_hydrolase_1"/>
</dbReference>
<organism evidence="3 4">
    <name type="scientific">Ramlibacter pinisoli</name>
    <dbReference type="NCBI Taxonomy" id="2682844"/>
    <lineage>
        <taxon>Bacteria</taxon>
        <taxon>Pseudomonadati</taxon>
        <taxon>Pseudomonadota</taxon>
        <taxon>Betaproteobacteria</taxon>
        <taxon>Burkholderiales</taxon>
        <taxon>Comamonadaceae</taxon>
        <taxon>Ramlibacter</taxon>
    </lineage>
</organism>
<dbReference type="Pfam" id="PF00561">
    <property type="entry name" value="Abhydrolase_1"/>
    <property type="match status" value="1"/>
</dbReference>
<dbReference type="SUPFAM" id="SSF53474">
    <property type="entry name" value="alpha/beta-Hydrolases"/>
    <property type="match status" value="1"/>
</dbReference>
<gene>
    <name evidence="3" type="ORF">GON04_04800</name>
</gene>
<dbReference type="PRINTS" id="PR00111">
    <property type="entry name" value="ABHYDROLASE"/>
</dbReference>
<evidence type="ECO:0000313" key="4">
    <source>
        <dbReference type="Proteomes" id="UP000469385"/>
    </source>
</evidence>
<name>A0A6N8IR73_9BURK</name>
<accession>A0A6N8IR73</accession>
<dbReference type="PANTHER" id="PTHR43798">
    <property type="entry name" value="MONOACYLGLYCEROL LIPASE"/>
    <property type="match status" value="1"/>
</dbReference>
<dbReference type="InterPro" id="IPR029058">
    <property type="entry name" value="AB_hydrolase_fold"/>
</dbReference>
<feature type="compositionally biased region" description="Basic and acidic residues" evidence="1">
    <location>
        <begin position="7"/>
        <end position="17"/>
    </location>
</feature>
<comment type="caution">
    <text evidence="3">The sequence shown here is derived from an EMBL/GenBank/DDBJ whole genome shotgun (WGS) entry which is preliminary data.</text>
</comment>
<keyword evidence="4" id="KW-1185">Reference proteome</keyword>
<dbReference type="GO" id="GO:0016787">
    <property type="term" value="F:hydrolase activity"/>
    <property type="evidence" value="ECO:0007669"/>
    <property type="project" value="UniProtKB-KW"/>
</dbReference>
<keyword evidence="3" id="KW-0378">Hydrolase</keyword>
<sequence>MNVTPGRRPDSTRDGRGLHPRRHGSVRQPPGWRKLDQRPMSARLARVQDAGPARAVPAVGSMPSVRIDNAQVHFQLAGGERGPVITFLNGLTQNANLWTAYADYFGPRGYRVLAYDMLGQGRSSKPVIDIPLAAHADLLDGLLTELGIRKTHLAGISFGGVIALDFAIRYGHRLDSLVAMSTFAELTPQLEFLGTVMLQGLIDVGFPYMQTMLYPLNMSSAWIAANRERIPAMKRSGYIGNDGYAMQNLMESFVTFQPLTPDLHQIAVPTLLLNGEFDFFTPRECHDLIRTRIANSRLVIVQHAYHAFTLELPAVTMRQIEVFLAQVRDGSWVGDQSVWAAAEDPKARVQWLPLLGDWRRAVQVAAVRPVRATASPAARRSGGRSPARLAAP</sequence>
<reference evidence="3 4" key="1">
    <citation type="submission" date="2019-12" db="EMBL/GenBank/DDBJ databases">
        <authorList>
            <person name="Huq M.A."/>
        </authorList>
    </citation>
    <scope>NUCLEOTIDE SEQUENCE [LARGE SCALE GENOMIC DNA]</scope>
    <source>
        <strain evidence="3 4">MAH-25</strain>
    </source>
</reference>
<evidence type="ECO:0000313" key="3">
    <source>
        <dbReference type="EMBL" id="MVQ28750.1"/>
    </source>
</evidence>
<protein>
    <submittedName>
        <fullName evidence="3">Alpha/beta fold hydrolase</fullName>
    </submittedName>
</protein>
<proteinExistence type="predicted"/>
<dbReference type="Proteomes" id="UP000469385">
    <property type="component" value="Unassembled WGS sequence"/>
</dbReference>
<dbReference type="InterPro" id="IPR050266">
    <property type="entry name" value="AB_hydrolase_sf"/>
</dbReference>
<evidence type="ECO:0000256" key="1">
    <source>
        <dbReference type="SAM" id="MobiDB-lite"/>
    </source>
</evidence>
<evidence type="ECO:0000259" key="2">
    <source>
        <dbReference type="Pfam" id="PF00561"/>
    </source>
</evidence>
<feature type="domain" description="AB hydrolase-1" evidence="2">
    <location>
        <begin position="83"/>
        <end position="309"/>
    </location>
</feature>
<feature type="region of interest" description="Disordered" evidence="1">
    <location>
        <begin position="1"/>
        <end position="40"/>
    </location>
</feature>
<dbReference type="AlphaFoldDB" id="A0A6N8IR73"/>
<dbReference type="Gene3D" id="3.40.50.1820">
    <property type="entry name" value="alpha/beta hydrolase"/>
    <property type="match status" value="1"/>
</dbReference>
<dbReference type="EMBL" id="WSEL01000003">
    <property type="protein sequence ID" value="MVQ28750.1"/>
    <property type="molecule type" value="Genomic_DNA"/>
</dbReference>